<evidence type="ECO:0000313" key="5">
    <source>
        <dbReference type="Proteomes" id="UP000053095"/>
    </source>
</evidence>
<dbReference type="Pfam" id="PF00248">
    <property type="entry name" value="Aldo_ket_red"/>
    <property type="match status" value="1"/>
</dbReference>
<dbReference type="Gene3D" id="3.20.20.100">
    <property type="entry name" value="NADP-dependent oxidoreductase domain"/>
    <property type="match status" value="1"/>
</dbReference>
<evidence type="ECO:0000256" key="2">
    <source>
        <dbReference type="ARBA" id="ARBA00038157"/>
    </source>
</evidence>
<gene>
    <name evidence="4" type="ORF">TCE0_024f07678</name>
</gene>
<dbReference type="EMBL" id="DF933820">
    <property type="protein sequence ID" value="GAM37614.1"/>
    <property type="molecule type" value="Genomic_DNA"/>
</dbReference>
<evidence type="ECO:0000259" key="3">
    <source>
        <dbReference type="Pfam" id="PF00248"/>
    </source>
</evidence>
<feature type="domain" description="NADP-dependent oxidoreductase" evidence="3">
    <location>
        <begin position="22"/>
        <end position="335"/>
    </location>
</feature>
<reference evidence="5" key="1">
    <citation type="journal article" date="2015" name="Genome Announc.">
        <title>Draft genome sequence of Talaromyces cellulolyticus strain Y-94, a source of lignocellulosic biomass-degrading enzymes.</title>
        <authorList>
            <person name="Fujii T."/>
            <person name="Koike H."/>
            <person name="Sawayama S."/>
            <person name="Yano S."/>
            <person name="Inoue H."/>
        </authorList>
    </citation>
    <scope>NUCLEOTIDE SEQUENCE [LARGE SCALE GENOMIC DNA]</scope>
    <source>
        <strain evidence="5">Y-94</strain>
    </source>
</reference>
<proteinExistence type="inferred from homology"/>
<name>A0A6V8H8C0_TALPI</name>
<dbReference type="AlphaFoldDB" id="A0A6V8H8C0"/>
<dbReference type="FunFam" id="3.20.20.100:FF:000004">
    <property type="entry name" value="Oxidoreductase, aldo/keto reductase"/>
    <property type="match status" value="1"/>
</dbReference>
<dbReference type="SUPFAM" id="SSF51430">
    <property type="entry name" value="NAD(P)-linked oxidoreductase"/>
    <property type="match status" value="1"/>
</dbReference>
<dbReference type="GO" id="GO:0016491">
    <property type="term" value="F:oxidoreductase activity"/>
    <property type="evidence" value="ECO:0007669"/>
    <property type="project" value="UniProtKB-KW"/>
</dbReference>
<comment type="similarity">
    <text evidence="2">Belongs to the aldo/keto reductase family. Aldo/keto reductase 2 subfamily.</text>
</comment>
<dbReference type="InterPro" id="IPR050523">
    <property type="entry name" value="AKR_Detox_Biosynth"/>
</dbReference>
<dbReference type="InterPro" id="IPR036812">
    <property type="entry name" value="NAD(P)_OxRdtase_dom_sf"/>
</dbReference>
<organism evidence="4 5">
    <name type="scientific">Talaromyces pinophilus</name>
    <name type="common">Penicillium pinophilum</name>
    <dbReference type="NCBI Taxonomy" id="128442"/>
    <lineage>
        <taxon>Eukaryota</taxon>
        <taxon>Fungi</taxon>
        <taxon>Dikarya</taxon>
        <taxon>Ascomycota</taxon>
        <taxon>Pezizomycotina</taxon>
        <taxon>Eurotiomycetes</taxon>
        <taxon>Eurotiomycetidae</taxon>
        <taxon>Eurotiales</taxon>
        <taxon>Trichocomaceae</taxon>
        <taxon>Talaromyces</taxon>
        <taxon>Talaromyces sect. Talaromyces</taxon>
    </lineage>
</organism>
<dbReference type="PANTHER" id="PTHR43364:SF15">
    <property type="entry name" value="ARYL-ALCOHOL DEHYDROGENASE AAD16-RELATED"/>
    <property type="match status" value="1"/>
</dbReference>
<accession>A0A6V8H8C0</accession>
<dbReference type="Proteomes" id="UP000053095">
    <property type="component" value="Unassembled WGS sequence"/>
</dbReference>
<evidence type="ECO:0000313" key="4">
    <source>
        <dbReference type="EMBL" id="GAM37614.1"/>
    </source>
</evidence>
<comment type="caution">
    <text evidence="4">The sequence shown here is derived from an EMBL/GenBank/DDBJ whole genome shotgun (WGS) entry which is preliminary data.</text>
</comment>
<dbReference type="GO" id="GO:0005829">
    <property type="term" value="C:cytosol"/>
    <property type="evidence" value="ECO:0007669"/>
    <property type="project" value="UniProtKB-ARBA"/>
</dbReference>
<protein>
    <recommendedName>
        <fullName evidence="3">NADP-dependent oxidoreductase domain-containing protein</fullName>
    </recommendedName>
</protein>
<dbReference type="InterPro" id="IPR023210">
    <property type="entry name" value="NADP_OxRdtase_dom"/>
</dbReference>
<keyword evidence="1" id="KW-0560">Oxidoreductase</keyword>
<keyword evidence="5" id="KW-1185">Reference proteome</keyword>
<dbReference type="CDD" id="cd19079">
    <property type="entry name" value="AKR_EcYajO-like"/>
    <property type="match status" value="1"/>
</dbReference>
<evidence type="ECO:0000256" key="1">
    <source>
        <dbReference type="ARBA" id="ARBA00023002"/>
    </source>
</evidence>
<sequence>MTTLPKMEYARLGKSGLKVSKVILGCMGFGSPEWAGWVMDEEKSLPLIYHAYQRGINTWDTADCYSNGVSEIIVGKALKKYNIPRQRVVIKTKLFAGIDDEGGQTPLHLAQNNDGPWVNRVGLSRKKIIDAVDESVKRLGTYIDVLYIHRLDRQTPREEIMRALNDVVESGKVRYIGASSMRAWEFQALQNVAIQNNWHKFIVMQSYYSLIGREEEREMIPYCKDAGIGLVPWSPLARGVLARPWTARDSSRETTDLAMKLLVRMRGSEADKAIVDRVEKVAKAKGVSMAQVAIAWLHYHGTFPALGLNSPERIDEAVGALSVKLTEEEVKELEEPYLPKGISLIEM</sequence>
<dbReference type="PANTHER" id="PTHR43364">
    <property type="entry name" value="NADH-SPECIFIC METHYLGLYOXAL REDUCTASE-RELATED"/>
    <property type="match status" value="1"/>
</dbReference>